<dbReference type="AlphaFoldDB" id="A0A8J7L6T9"/>
<keyword evidence="2" id="KW-1185">Reference proteome</keyword>
<evidence type="ECO:0000313" key="1">
    <source>
        <dbReference type="EMBL" id="MBH8554467.1"/>
    </source>
</evidence>
<dbReference type="Proteomes" id="UP000599391">
    <property type="component" value="Unassembled WGS sequence"/>
</dbReference>
<accession>A0A8J7L6T9</accession>
<comment type="caution">
    <text evidence="1">The sequence shown here is derived from an EMBL/GenBank/DDBJ whole genome shotgun (WGS) entry which is preliminary data.</text>
</comment>
<dbReference type="InterPro" id="IPR021787">
    <property type="entry name" value="DUF3352"/>
</dbReference>
<organism evidence="1 2">
    <name type="scientific">Atlanticothrix silvestris CENA357</name>
    <dbReference type="NCBI Taxonomy" id="1725252"/>
    <lineage>
        <taxon>Bacteria</taxon>
        <taxon>Bacillati</taxon>
        <taxon>Cyanobacteriota</taxon>
        <taxon>Cyanophyceae</taxon>
        <taxon>Nostocales</taxon>
        <taxon>Nodulariaceae</taxon>
        <taxon>Atlanticothrix</taxon>
        <taxon>Atlanticothrix silvestris</taxon>
    </lineage>
</organism>
<evidence type="ECO:0000313" key="2">
    <source>
        <dbReference type="Proteomes" id="UP000599391"/>
    </source>
</evidence>
<proteinExistence type="predicted"/>
<protein>
    <submittedName>
        <fullName evidence="1">DUF3352 domain-containing protein</fullName>
    </submittedName>
</protein>
<name>A0A8J7L6T9_9CYAN</name>
<dbReference type="Pfam" id="PF11832">
    <property type="entry name" value="DUF3352"/>
    <property type="match status" value="1"/>
</dbReference>
<dbReference type="EMBL" id="JAECZB010000074">
    <property type="protein sequence ID" value="MBH8554467.1"/>
    <property type="molecule type" value="Genomic_DNA"/>
</dbReference>
<reference evidence="1 2" key="1">
    <citation type="journal article" date="2021" name="Int. J. Syst. Evol. Microbiol.">
        <title>Amazonocrinis nigriterrae gen. nov., sp. nov., Atlanticothrix silvestris gen. nov., sp. nov. and Dendronalium phyllosphericum gen. nov., sp. nov., nostocacean cyanobacteria from Brazilian environments.</title>
        <authorList>
            <person name="Alvarenga D.O."/>
            <person name="Andreote A.P.D."/>
            <person name="Branco L.H.Z."/>
            <person name="Delbaje E."/>
            <person name="Cruz R.B."/>
            <person name="Varani A.M."/>
            <person name="Fiore M.F."/>
        </authorList>
    </citation>
    <scope>NUCLEOTIDE SEQUENCE [LARGE SCALE GENOMIC DNA]</scope>
    <source>
        <strain evidence="1 2">CENA357</strain>
    </source>
</reference>
<sequence length="580" mass="63688">MVLPIATLSLLAALTVAPVKETTQKPPSSVPTIANVLPADTPLVGLVNTKKATWATLSRFQLFQTAFTAAAQFLPPTLQLDYAKDIESWLGDQVAVVFMPKVESATASIDANFLMLAPVKDDTRLQLLLDKLKEDTPRVKVRQYKGITILELPSPQTEPSHNKLPTISLKKLKLSAAPDLVKPNWLTKNRGIAIATLPGYVVSGITAKPIEQLIDAKQSNANLAKNPQFQQTIQQSQSGQVLFTLYENLATFLPLISDISKDPNLPFPVFGIDALNLEQLNKYGSVNGFLTLQPQGLRFQVNAYHQTSKSKQGKVNLKKTETILDRMPGTTYSAFTGRNISYQWQQIAEALTTKPQLKDMLETLRSFVRSSTGLDLEKDILGWMDGEYGFFLFPTKGGLFKLVGPNFNLGIGLAVQTSDRTAAETTLKKLDEFAKSFSGGGVKVNTHTIKGQTVTSWDVGGDSSQSLLAYSWVNNNTAIVATGFGAITDLVPQPYILLPTTYNFTTATNSLPYPNHGYFYVNMGSLLSWVYGFLPSIFNDPSFQPWKQTIGSVYSISATTSTKSDREQFDILLVLAPTRK</sequence>
<gene>
    <name evidence="1" type="ORF">I8751_19275</name>
</gene>
<dbReference type="RefSeq" id="WP_214440710.1">
    <property type="nucleotide sequence ID" value="NZ_JAECZB010000074.1"/>
</dbReference>